<organism evidence="1 2">
    <name type="scientific">Rhizobium ruizarguesonis</name>
    <dbReference type="NCBI Taxonomy" id="2081791"/>
    <lineage>
        <taxon>Bacteria</taxon>
        <taxon>Pseudomonadati</taxon>
        <taxon>Pseudomonadota</taxon>
        <taxon>Alphaproteobacteria</taxon>
        <taxon>Hyphomicrobiales</taxon>
        <taxon>Rhizobiaceae</taxon>
        <taxon>Rhizobium/Agrobacterium group</taxon>
        <taxon>Rhizobium</taxon>
    </lineage>
</organism>
<sequence length="303" mass="34349">MLFKPIENYNRFASKLLCEVGFYRKETGQKPYATRDFPLNDNSVLRIWGFNSVLICDGEDDVNKMFVDPSAAEVVQREAGVTHLIMCHHPFSWLRNSAEFQGRIEEVAKIHLFGHEHTLRVDEHKKFTRIRAGALHPDRDEANWQPGYNFIDVSVSGPPEKRKLDIKLWVRHLFGTRYIGVPDGEGRDPWQLDHDLGPWTQPQVVVPSVPSVASVAPSTSIEAVVEAIPMVDPPISVRAVAIKIMALREFDQRKIITDLALHQDGDQRLLDYEFALAAVRRAGERGELQKLSDAIDKHTGAKK</sequence>
<dbReference type="SUPFAM" id="SSF56300">
    <property type="entry name" value="Metallo-dependent phosphatases"/>
    <property type="match status" value="1"/>
</dbReference>
<name>A0ABY1X0W4_9HYPH</name>
<dbReference type="Proteomes" id="UP000291659">
    <property type="component" value="Unassembled WGS sequence"/>
</dbReference>
<gene>
    <name evidence="1" type="ORF">ELH98_30760</name>
</gene>
<accession>A0ABY1X0W4</accession>
<dbReference type="RefSeq" id="WP_130763062.1">
    <property type="nucleotide sequence ID" value="NZ_SIOX01000008.1"/>
</dbReference>
<evidence type="ECO:0008006" key="3">
    <source>
        <dbReference type="Google" id="ProtNLM"/>
    </source>
</evidence>
<proteinExistence type="predicted"/>
<geneLocation type="plasmid" evidence="1">
    <name>pSM141A_Rh17</name>
</geneLocation>
<keyword evidence="2" id="KW-1185">Reference proteome</keyword>
<protein>
    <recommendedName>
        <fullName evidence="3">Calcineurin-like phosphoesterase domain-containing protein</fullName>
    </recommendedName>
</protein>
<evidence type="ECO:0000313" key="1">
    <source>
        <dbReference type="EMBL" id="TAX67699.1"/>
    </source>
</evidence>
<dbReference type="EMBL" id="SIOX01000008">
    <property type="protein sequence ID" value="TAX67699.1"/>
    <property type="molecule type" value="Genomic_DNA"/>
</dbReference>
<evidence type="ECO:0000313" key="2">
    <source>
        <dbReference type="Proteomes" id="UP000291659"/>
    </source>
</evidence>
<keyword evidence="1" id="KW-0614">Plasmid</keyword>
<dbReference type="InterPro" id="IPR029052">
    <property type="entry name" value="Metallo-depent_PP-like"/>
</dbReference>
<comment type="caution">
    <text evidence="1">The sequence shown here is derived from an EMBL/GenBank/DDBJ whole genome shotgun (WGS) entry which is preliminary data.</text>
</comment>
<reference evidence="1 2" key="1">
    <citation type="submission" date="2019-02" db="EMBL/GenBank/DDBJ databases">
        <title>The genomic architecture of introgression among sibling species of bacteria.</title>
        <authorList>
            <person name="Cavassim M.I.A."/>
            <person name="Moeskjaer S."/>
            <person name="Moslemi C."/>
            <person name="Fields B."/>
            <person name="Bachmann A."/>
            <person name="Vilhjalmsson B."/>
            <person name="Schierup M.H."/>
            <person name="Young J.P.W."/>
            <person name="Andersen S.U."/>
        </authorList>
    </citation>
    <scope>NUCLEOTIDE SEQUENCE [LARGE SCALE GENOMIC DNA]</scope>
    <source>
        <strain evidence="1 2">SM141A</strain>
        <plasmid evidence="1">pSM141A_Rh17</plasmid>
    </source>
</reference>